<proteinExistence type="predicted"/>
<accession>A0A7S3N0Z1</accession>
<evidence type="ECO:0000313" key="2">
    <source>
        <dbReference type="EMBL" id="CAE0335675.1"/>
    </source>
</evidence>
<name>A0A7S3N0Z1_9SPIT</name>
<reference evidence="2" key="1">
    <citation type="submission" date="2021-01" db="EMBL/GenBank/DDBJ databases">
        <authorList>
            <person name="Corre E."/>
            <person name="Pelletier E."/>
            <person name="Niang G."/>
            <person name="Scheremetjew M."/>
            <person name="Finn R."/>
            <person name="Kale V."/>
            <person name="Holt S."/>
            <person name="Cochrane G."/>
            <person name="Meng A."/>
            <person name="Brown T."/>
            <person name="Cohen L."/>
        </authorList>
    </citation>
    <scope>NUCLEOTIDE SEQUENCE</scope>
    <source>
        <strain evidence="2">S3</strain>
    </source>
</reference>
<protein>
    <submittedName>
        <fullName evidence="2">Uncharacterized protein</fullName>
    </submittedName>
</protein>
<gene>
    <name evidence="2" type="ORF">SINC0208_LOCUS16314</name>
</gene>
<organism evidence="2">
    <name type="scientific">Strombidium inclinatum</name>
    <dbReference type="NCBI Taxonomy" id="197538"/>
    <lineage>
        <taxon>Eukaryota</taxon>
        <taxon>Sar</taxon>
        <taxon>Alveolata</taxon>
        <taxon>Ciliophora</taxon>
        <taxon>Intramacronucleata</taxon>
        <taxon>Spirotrichea</taxon>
        <taxon>Oligotrichia</taxon>
        <taxon>Strombidiidae</taxon>
        <taxon>Strombidium</taxon>
    </lineage>
</organism>
<feature type="region of interest" description="Disordered" evidence="1">
    <location>
        <begin position="1"/>
        <end position="23"/>
    </location>
</feature>
<sequence>MSSEEQQAALANHLEQQEEKEERMDELITIDDIRTQWLRDNKSEIFMPWAKSAFDLVEVYDSKMGMRAEVHQDRTFTFIPQEKNHEKIEVAPADEANITSMAGGESYFKYKAKTLEDGTSTLKYLLRRKQSHLDGGHLLLMLDTIGTFTMFSFLEEYPDAFSTTSISLDFYDHLAQVDQSSYVDFYFCRRNMNKFGSNFRMVVMCNGSKLAEASMQNVFMYKPKKARM</sequence>
<evidence type="ECO:0000256" key="1">
    <source>
        <dbReference type="SAM" id="MobiDB-lite"/>
    </source>
</evidence>
<dbReference type="EMBL" id="HBIH01040495">
    <property type="protein sequence ID" value="CAE0335675.1"/>
    <property type="molecule type" value="Transcribed_RNA"/>
</dbReference>
<dbReference type="AlphaFoldDB" id="A0A7S3N0Z1"/>